<evidence type="ECO:0000313" key="2">
    <source>
        <dbReference type="Proteomes" id="UP001234297"/>
    </source>
</evidence>
<name>A0ACC2KB10_PERAE</name>
<keyword evidence="2" id="KW-1185">Reference proteome</keyword>
<evidence type="ECO:0000313" key="1">
    <source>
        <dbReference type="EMBL" id="KAJ8618186.1"/>
    </source>
</evidence>
<protein>
    <submittedName>
        <fullName evidence="1">Uncharacterized protein</fullName>
    </submittedName>
</protein>
<dbReference type="EMBL" id="CM056812">
    <property type="protein sequence ID" value="KAJ8618186.1"/>
    <property type="molecule type" value="Genomic_DNA"/>
</dbReference>
<sequence>MEYKSSMSDEELSSSGEDDLEDEFANMAGQGRQRHRSTVRQSQRAASQSKVPERAASQSTIPKHTPVNWKSAPECVQT</sequence>
<reference evidence="1 2" key="1">
    <citation type="journal article" date="2022" name="Hortic Res">
        <title>A haplotype resolved chromosomal level avocado genome allows analysis of novel avocado genes.</title>
        <authorList>
            <person name="Nath O."/>
            <person name="Fletcher S.J."/>
            <person name="Hayward A."/>
            <person name="Shaw L.M."/>
            <person name="Masouleh A.K."/>
            <person name="Furtado A."/>
            <person name="Henry R.J."/>
            <person name="Mitter N."/>
        </authorList>
    </citation>
    <scope>NUCLEOTIDE SEQUENCE [LARGE SCALE GENOMIC DNA]</scope>
    <source>
        <strain evidence="2">cv. Hass</strain>
    </source>
</reference>
<proteinExistence type="predicted"/>
<organism evidence="1 2">
    <name type="scientific">Persea americana</name>
    <name type="common">Avocado</name>
    <dbReference type="NCBI Taxonomy" id="3435"/>
    <lineage>
        <taxon>Eukaryota</taxon>
        <taxon>Viridiplantae</taxon>
        <taxon>Streptophyta</taxon>
        <taxon>Embryophyta</taxon>
        <taxon>Tracheophyta</taxon>
        <taxon>Spermatophyta</taxon>
        <taxon>Magnoliopsida</taxon>
        <taxon>Magnoliidae</taxon>
        <taxon>Laurales</taxon>
        <taxon>Lauraceae</taxon>
        <taxon>Persea</taxon>
    </lineage>
</organism>
<dbReference type="Proteomes" id="UP001234297">
    <property type="component" value="Chromosome 4"/>
</dbReference>
<accession>A0ACC2KB10</accession>
<gene>
    <name evidence="1" type="ORF">MRB53_014372</name>
</gene>
<comment type="caution">
    <text evidence="1">The sequence shown here is derived from an EMBL/GenBank/DDBJ whole genome shotgun (WGS) entry which is preliminary data.</text>
</comment>